<gene>
    <name evidence="1" type="ORF">MMKA1_03540</name>
</gene>
<name>A0A2Z5PSW7_METMI</name>
<reference evidence="1 2" key="1">
    <citation type="submission" date="2009-06" db="EMBL/GenBank/DDBJ databases">
        <title>Molecular Evidence for Microbiologically Influenced Corrosion from genome of Methanogen.</title>
        <authorList>
            <person name="Ito N."/>
            <person name="Tsurumaru H."/>
            <person name="Shimizu A."/>
            <person name="Harada T."/>
            <person name="Hosoyama A."/>
            <person name="Horikawa H."/>
            <person name="Wakai S."/>
            <person name="Sasaki K."/>
            <person name="Nishijima K."/>
            <person name="Ataku H."/>
            <person name="Yamazaki J."/>
            <person name="Mise M."/>
            <person name="Yamazaki S."/>
            <person name="Tanikawa S."/>
            <person name="Harayama S."/>
            <person name="Fujita N."/>
        </authorList>
    </citation>
    <scope>NUCLEOTIDE SEQUENCE [LARGE SCALE GENOMIC DNA]</scope>
    <source>
        <strain evidence="2">KA1 ( NBRC 102054)</strain>
    </source>
</reference>
<accession>A0A2Z5PSW7</accession>
<proteinExistence type="predicted"/>
<dbReference type="AlphaFoldDB" id="A0A2Z5PSW7"/>
<dbReference type="EMBL" id="AP011526">
    <property type="protein sequence ID" value="BAP60471.1"/>
    <property type="molecule type" value="Genomic_DNA"/>
</dbReference>
<dbReference type="SUPFAM" id="SSF53850">
    <property type="entry name" value="Periplasmic binding protein-like II"/>
    <property type="match status" value="1"/>
</dbReference>
<protein>
    <submittedName>
        <fullName evidence="1">Uncharacterized protein</fullName>
    </submittedName>
</protein>
<dbReference type="KEGG" id="mmak:MMKA1_03540"/>
<evidence type="ECO:0000313" key="1">
    <source>
        <dbReference type="EMBL" id="BAP60471.1"/>
    </source>
</evidence>
<organism evidence="1 2">
    <name type="scientific">Methanococcus maripaludis KA1</name>
    <dbReference type="NCBI Taxonomy" id="637914"/>
    <lineage>
        <taxon>Archaea</taxon>
        <taxon>Methanobacteriati</taxon>
        <taxon>Methanobacteriota</taxon>
        <taxon>Methanomada group</taxon>
        <taxon>Methanococci</taxon>
        <taxon>Methanococcales</taxon>
        <taxon>Methanococcaceae</taxon>
        <taxon>Methanococcus</taxon>
    </lineage>
</organism>
<evidence type="ECO:0000313" key="2">
    <source>
        <dbReference type="Proteomes" id="UP000264208"/>
    </source>
</evidence>
<dbReference type="Proteomes" id="UP000264208">
    <property type="component" value="Chromosome"/>
</dbReference>
<dbReference type="Gene3D" id="3.40.190.10">
    <property type="entry name" value="Periplasmic binding protein-like II"/>
    <property type="match status" value="1"/>
</dbReference>
<sequence>MAGRNLKSEEKELYNDITVYKIGLDGIAIITSNENNISDLTTQQVQKFILAKLQTGKVLVEVTAL</sequence>